<evidence type="ECO:0008006" key="4">
    <source>
        <dbReference type="Google" id="ProtNLM"/>
    </source>
</evidence>
<keyword evidence="3" id="KW-1185">Reference proteome</keyword>
<feature type="region of interest" description="Disordered" evidence="1">
    <location>
        <begin position="44"/>
        <end position="87"/>
    </location>
</feature>
<name>A0A813FFF9_POLGL</name>
<dbReference type="AlphaFoldDB" id="A0A813FFF9"/>
<reference evidence="2" key="1">
    <citation type="submission" date="2021-02" db="EMBL/GenBank/DDBJ databases">
        <authorList>
            <person name="Dougan E. K."/>
            <person name="Rhodes N."/>
            <person name="Thang M."/>
            <person name="Chan C."/>
        </authorList>
    </citation>
    <scope>NUCLEOTIDE SEQUENCE</scope>
</reference>
<feature type="region of interest" description="Disordered" evidence="1">
    <location>
        <begin position="114"/>
        <end position="133"/>
    </location>
</feature>
<dbReference type="EMBL" id="CAJNNV010024774">
    <property type="protein sequence ID" value="CAE8610602.1"/>
    <property type="molecule type" value="Genomic_DNA"/>
</dbReference>
<sequence length="493" mass="52109">MPLLPSRRTQLLCGRKVKVKNTFIDVEEETAPVEVNLLRGSTCPDFHHPHDSQQFAGKFEPDSFVAPGDSDEQPELGSDEDLAGDGILDEDGMASEAILLRGLLGWSPSPSYKSSVSSVQGGGASPSAPPSAKAQLSEPLYAFSSFSEAEPGLSFQAEAPPPPPPLSPVFLQPTRSASASPPLPFGLLPGAPLPSLGSQLHHAGGGAHCRPCVFFWQPAGCKEGRDCTACHLCPRSAAEAWTRPAAVAPPAQPVVLPEGLLQVQALPLQSRSAPFEYATFDRDNSEHCLLAELIAQAAVGSDSLEGRTDSTGSQLRRQSGPAVWVQQSASNSADASRQAMIEMQLRIQAGDNLAKHSEGSCKPCTWFWKAEGCHKAEHCGHCHLCPESVLLDRKLAKRKMIRQKAISSGAHHADTAAQSSQFPVAAAPSPLVPAAATAVAPSLIDATAMNGRAGRAIPGALAFRQASIGRQAEKAKVWAGSRAQEVPQEYFNL</sequence>
<gene>
    <name evidence="2" type="ORF">PGLA1383_LOCUS28417</name>
</gene>
<evidence type="ECO:0000313" key="2">
    <source>
        <dbReference type="EMBL" id="CAE8610602.1"/>
    </source>
</evidence>
<proteinExistence type="predicted"/>
<dbReference type="Proteomes" id="UP000654075">
    <property type="component" value="Unassembled WGS sequence"/>
</dbReference>
<feature type="region of interest" description="Disordered" evidence="1">
    <location>
        <begin position="303"/>
        <end position="329"/>
    </location>
</feature>
<protein>
    <recommendedName>
        <fullName evidence="4">C3H1-type domain-containing protein</fullName>
    </recommendedName>
</protein>
<feature type="region of interest" description="Disordered" evidence="1">
    <location>
        <begin position="153"/>
        <end position="183"/>
    </location>
</feature>
<evidence type="ECO:0000256" key="1">
    <source>
        <dbReference type="SAM" id="MobiDB-lite"/>
    </source>
</evidence>
<accession>A0A813FFF9</accession>
<comment type="caution">
    <text evidence="2">The sequence shown here is derived from an EMBL/GenBank/DDBJ whole genome shotgun (WGS) entry which is preliminary data.</text>
</comment>
<feature type="compositionally biased region" description="Acidic residues" evidence="1">
    <location>
        <begin position="69"/>
        <end position="87"/>
    </location>
</feature>
<evidence type="ECO:0000313" key="3">
    <source>
        <dbReference type="Proteomes" id="UP000654075"/>
    </source>
</evidence>
<organism evidence="2 3">
    <name type="scientific">Polarella glacialis</name>
    <name type="common">Dinoflagellate</name>
    <dbReference type="NCBI Taxonomy" id="89957"/>
    <lineage>
        <taxon>Eukaryota</taxon>
        <taxon>Sar</taxon>
        <taxon>Alveolata</taxon>
        <taxon>Dinophyceae</taxon>
        <taxon>Suessiales</taxon>
        <taxon>Suessiaceae</taxon>
        <taxon>Polarella</taxon>
    </lineage>
</organism>